<feature type="domain" description="Formyl transferase N-terminal" evidence="1">
    <location>
        <begin position="62"/>
        <end position="174"/>
    </location>
</feature>
<dbReference type="Proteomes" id="UP000323537">
    <property type="component" value="Unassembled WGS sequence"/>
</dbReference>
<name>A0A1I3A5U1_9EURY</name>
<dbReference type="Pfam" id="PF18216">
    <property type="entry name" value="N_formyltrans_C"/>
    <property type="match status" value="1"/>
</dbReference>
<evidence type="ECO:0000259" key="2">
    <source>
        <dbReference type="Pfam" id="PF18216"/>
    </source>
</evidence>
<dbReference type="AlphaFoldDB" id="A0A1I3A5U1"/>
<accession>A0A1I3A5U1</accession>
<dbReference type="InterPro" id="IPR001555">
    <property type="entry name" value="GART_AS"/>
</dbReference>
<keyword evidence="4" id="KW-1185">Reference proteome</keyword>
<dbReference type="OrthoDB" id="199806at2157"/>
<dbReference type="InterPro" id="IPR002376">
    <property type="entry name" value="Formyl_transf_N"/>
</dbReference>
<keyword evidence="3" id="KW-0808">Transferase</keyword>
<reference evidence="3 4" key="1">
    <citation type="submission" date="2016-10" db="EMBL/GenBank/DDBJ databases">
        <authorList>
            <person name="Varghese N."/>
            <person name="Submissions S."/>
        </authorList>
    </citation>
    <scope>NUCLEOTIDE SEQUENCE [LARGE SCALE GENOMIC DNA]</scope>
    <source>
        <strain evidence="3 4">CGMCC 1.6377</strain>
    </source>
</reference>
<gene>
    <name evidence="3" type="ORF">SAMN04488066_104161</name>
</gene>
<evidence type="ECO:0000313" key="4">
    <source>
        <dbReference type="Proteomes" id="UP000323537"/>
    </source>
</evidence>
<dbReference type="PROSITE" id="PS00373">
    <property type="entry name" value="GART"/>
    <property type="match status" value="1"/>
</dbReference>
<dbReference type="SUPFAM" id="SSF53328">
    <property type="entry name" value="Formyltransferase"/>
    <property type="match status" value="1"/>
</dbReference>
<evidence type="ECO:0000313" key="3">
    <source>
        <dbReference type="EMBL" id="SFH45236.1"/>
    </source>
</evidence>
<dbReference type="RefSeq" id="WP_149783800.1">
    <property type="nucleotide sequence ID" value="NZ_BAAADP010000001.1"/>
</dbReference>
<dbReference type="Gene3D" id="3.40.50.12230">
    <property type="match status" value="1"/>
</dbReference>
<evidence type="ECO:0000259" key="1">
    <source>
        <dbReference type="Pfam" id="PF00551"/>
    </source>
</evidence>
<proteinExistence type="predicted"/>
<dbReference type="InterPro" id="IPR036477">
    <property type="entry name" value="Formyl_transf_N_sf"/>
</dbReference>
<dbReference type="EMBL" id="FOPZ01000004">
    <property type="protein sequence ID" value="SFH45236.1"/>
    <property type="molecule type" value="Genomic_DNA"/>
</dbReference>
<feature type="domain" description="N-formyltransferase dimerization C-terminal" evidence="2">
    <location>
        <begin position="204"/>
        <end position="252"/>
    </location>
</feature>
<dbReference type="PANTHER" id="PTHR11138:SF5">
    <property type="entry name" value="METHIONYL-TRNA FORMYLTRANSFERASE, MITOCHONDRIAL"/>
    <property type="match status" value="1"/>
</dbReference>
<protein>
    <submittedName>
        <fullName evidence="3">Methionyl-tRNA formyltransferase</fullName>
    </submittedName>
</protein>
<organism evidence="3 4">
    <name type="scientific">Halorubrum aquaticum</name>
    <dbReference type="NCBI Taxonomy" id="387340"/>
    <lineage>
        <taxon>Archaea</taxon>
        <taxon>Methanobacteriati</taxon>
        <taxon>Methanobacteriota</taxon>
        <taxon>Stenosarchaea group</taxon>
        <taxon>Halobacteria</taxon>
        <taxon>Halobacteriales</taxon>
        <taxon>Haloferacaceae</taxon>
        <taxon>Halorubrum</taxon>
    </lineage>
</organism>
<sequence length="261" mass="30303">MEKPEIIFAGDRKIAVNVLRYLLDSDVRVSGLCLPNIGSASHDEQLIKLCNHLDDDRIFRGTEFKSESNKKRLERIIPDYMISVHFQHFIPKEILEIPIHGVVNLHPAYLPYNRGWHTPSWAILDQTPYGATLHFMEEEIDAGDIIARKRIEIKPEDTANTLYQKALTAEFELFKQSWPDLAEFNYTTSPQSETEATTHTRDELKKIQKLNLEQSVKTEELIKKIRALTTNKIEEAAYYEKENKKYYIQVDIVPELELDSS</sequence>
<dbReference type="PANTHER" id="PTHR11138">
    <property type="entry name" value="METHIONYL-TRNA FORMYLTRANSFERASE"/>
    <property type="match status" value="1"/>
</dbReference>
<dbReference type="GO" id="GO:0005829">
    <property type="term" value="C:cytosol"/>
    <property type="evidence" value="ECO:0007669"/>
    <property type="project" value="TreeGrafter"/>
</dbReference>
<dbReference type="CDD" id="cd08369">
    <property type="entry name" value="FMT_core"/>
    <property type="match status" value="1"/>
</dbReference>
<dbReference type="GO" id="GO:0004479">
    <property type="term" value="F:methionyl-tRNA formyltransferase activity"/>
    <property type="evidence" value="ECO:0007669"/>
    <property type="project" value="TreeGrafter"/>
</dbReference>
<dbReference type="Pfam" id="PF00551">
    <property type="entry name" value="Formyl_trans_N"/>
    <property type="match status" value="1"/>
</dbReference>
<dbReference type="InterPro" id="IPR040660">
    <property type="entry name" value="N_formyltrans_C"/>
</dbReference>